<evidence type="ECO:0000313" key="2">
    <source>
        <dbReference type="EMBL" id="KYF66431.1"/>
    </source>
</evidence>
<dbReference type="InterPro" id="IPR015655">
    <property type="entry name" value="PP2C"/>
</dbReference>
<protein>
    <submittedName>
        <fullName evidence="2">Phosphoprotein phosphatase</fullName>
    </submittedName>
</protein>
<dbReference type="EMBL" id="JELX01000343">
    <property type="protein sequence ID" value="KYF66431.1"/>
    <property type="molecule type" value="Genomic_DNA"/>
</dbReference>
<feature type="non-terminal residue" evidence="2">
    <location>
        <position position="266"/>
    </location>
</feature>
<dbReference type="PANTHER" id="PTHR47992">
    <property type="entry name" value="PROTEIN PHOSPHATASE"/>
    <property type="match status" value="1"/>
</dbReference>
<feature type="domain" description="PPM-type phosphatase" evidence="1">
    <location>
        <begin position="5"/>
        <end position="252"/>
    </location>
</feature>
<evidence type="ECO:0000259" key="1">
    <source>
        <dbReference type="PROSITE" id="PS51746"/>
    </source>
</evidence>
<dbReference type="SMART" id="SM00332">
    <property type="entry name" value="PP2Cc"/>
    <property type="match status" value="1"/>
</dbReference>
<reference evidence="2 3" key="1">
    <citation type="submission" date="2014-02" db="EMBL/GenBank/DDBJ databases">
        <title>The small core and large imbalanced accessory genome model reveals a collaborative survival strategy of Sorangium cellulosum strains in nature.</title>
        <authorList>
            <person name="Han K."/>
            <person name="Peng R."/>
            <person name="Blom J."/>
            <person name="Li Y.-Z."/>
        </authorList>
    </citation>
    <scope>NUCLEOTIDE SEQUENCE [LARGE SCALE GENOMIC DNA]</scope>
    <source>
        <strain evidence="2 3">So0157-18</strain>
    </source>
</reference>
<name>A0A150QER0_SORCE</name>
<proteinExistence type="predicted"/>
<dbReference type="Pfam" id="PF13672">
    <property type="entry name" value="PP2C_2"/>
    <property type="match status" value="1"/>
</dbReference>
<dbReference type="Proteomes" id="UP000075604">
    <property type="component" value="Unassembled WGS sequence"/>
</dbReference>
<dbReference type="InterPro" id="IPR036457">
    <property type="entry name" value="PPM-type-like_dom_sf"/>
</dbReference>
<dbReference type="PROSITE" id="PS51746">
    <property type="entry name" value="PPM_2"/>
    <property type="match status" value="1"/>
</dbReference>
<dbReference type="NCBIfam" id="NF033484">
    <property type="entry name" value="Stp1_PP2C_phos"/>
    <property type="match status" value="1"/>
</dbReference>
<accession>A0A150QER0</accession>
<organism evidence="2 3">
    <name type="scientific">Sorangium cellulosum</name>
    <name type="common">Polyangium cellulosum</name>
    <dbReference type="NCBI Taxonomy" id="56"/>
    <lineage>
        <taxon>Bacteria</taxon>
        <taxon>Pseudomonadati</taxon>
        <taxon>Myxococcota</taxon>
        <taxon>Polyangia</taxon>
        <taxon>Polyangiales</taxon>
        <taxon>Polyangiaceae</taxon>
        <taxon>Sorangium</taxon>
    </lineage>
</organism>
<sequence>MRAIASGMTDVGLQRDHNEDSYAVLSEYDLFIVADGMGGHRAGDVASRLATESIADFFRSTSREDATWPFHFDTSLSEEENRLQAGIRVANRQIFERSIRSRDCAGMGTTVVGALFSKKKNRIYVGHVGDSRAYRVRKGSISQLTRDHSLFNDYIMAMPELTEEQRAELPRNVITRALGMNDSVAVDLISDEPQPGDVYLLCSDGLSGMLSDDQILQIVSSTEEVPEMCRRLIAKANENGGEDNITALVIRIDEQDEAELPNSATI</sequence>
<dbReference type="CDD" id="cd00143">
    <property type="entry name" value="PP2Cc"/>
    <property type="match status" value="1"/>
</dbReference>
<dbReference type="SMART" id="SM00331">
    <property type="entry name" value="PP2C_SIG"/>
    <property type="match status" value="1"/>
</dbReference>
<gene>
    <name evidence="2" type="ORF">BE04_03600</name>
</gene>
<dbReference type="Gene3D" id="3.60.40.10">
    <property type="entry name" value="PPM-type phosphatase domain"/>
    <property type="match status" value="1"/>
</dbReference>
<dbReference type="GO" id="GO:0004722">
    <property type="term" value="F:protein serine/threonine phosphatase activity"/>
    <property type="evidence" value="ECO:0007669"/>
    <property type="project" value="InterPro"/>
</dbReference>
<evidence type="ECO:0000313" key="3">
    <source>
        <dbReference type="Proteomes" id="UP000075604"/>
    </source>
</evidence>
<dbReference type="SUPFAM" id="SSF81606">
    <property type="entry name" value="PP2C-like"/>
    <property type="match status" value="1"/>
</dbReference>
<dbReference type="InterPro" id="IPR001932">
    <property type="entry name" value="PPM-type_phosphatase-like_dom"/>
</dbReference>
<comment type="caution">
    <text evidence="2">The sequence shown here is derived from an EMBL/GenBank/DDBJ whole genome shotgun (WGS) entry which is preliminary data.</text>
</comment>
<dbReference type="AlphaFoldDB" id="A0A150QER0"/>